<protein>
    <submittedName>
        <fullName evidence="1">Uncharacterized protein</fullName>
    </submittedName>
</protein>
<keyword evidence="2" id="KW-1185">Reference proteome</keyword>
<evidence type="ECO:0000313" key="1">
    <source>
        <dbReference type="EMBL" id="GAA4451023.1"/>
    </source>
</evidence>
<dbReference type="Proteomes" id="UP001501175">
    <property type="component" value="Unassembled WGS sequence"/>
</dbReference>
<reference evidence="2" key="1">
    <citation type="journal article" date="2019" name="Int. J. Syst. Evol. Microbiol.">
        <title>The Global Catalogue of Microorganisms (GCM) 10K type strain sequencing project: providing services to taxonomists for standard genome sequencing and annotation.</title>
        <authorList>
            <consortium name="The Broad Institute Genomics Platform"/>
            <consortium name="The Broad Institute Genome Sequencing Center for Infectious Disease"/>
            <person name="Wu L."/>
            <person name="Ma J."/>
        </authorList>
    </citation>
    <scope>NUCLEOTIDE SEQUENCE [LARGE SCALE GENOMIC DNA]</scope>
    <source>
        <strain evidence="2">JCM 17927</strain>
    </source>
</reference>
<dbReference type="EMBL" id="BAABHD010000012">
    <property type="protein sequence ID" value="GAA4451023.1"/>
    <property type="molecule type" value="Genomic_DNA"/>
</dbReference>
<organism evidence="1 2">
    <name type="scientific">Nibrella saemangeumensis</name>
    <dbReference type="NCBI Taxonomy" id="1084526"/>
    <lineage>
        <taxon>Bacteria</taxon>
        <taxon>Pseudomonadati</taxon>
        <taxon>Bacteroidota</taxon>
        <taxon>Cytophagia</taxon>
        <taxon>Cytophagales</taxon>
        <taxon>Spirosomataceae</taxon>
        <taxon>Nibrella</taxon>
    </lineage>
</organism>
<comment type="caution">
    <text evidence="1">The sequence shown here is derived from an EMBL/GenBank/DDBJ whole genome shotgun (WGS) entry which is preliminary data.</text>
</comment>
<proteinExistence type="predicted"/>
<sequence length="62" mass="7837">MLTISYESIIWIEQDHYNFLIIKCNFDGFEVTYNDFATQNFLLYLWEDERNERWYKKMRVIE</sequence>
<gene>
    <name evidence="1" type="ORF">GCM10023189_12520</name>
</gene>
<name>A0ABP8MKQ1_9BACT</name>
<evidence type="ECO:0000313" key="2">
    <source>
        <dbReference type="Proteomes" id="UP001501175"/>
    </source>
</evidence>
<accession>A0ABP8MKQ1</accession>